<keyword evidence="2" id="KW-0808">Transferase</keyword>
<dbReference type="AlphaFoldDB" id="A0A6N2X587"/>
<dbReference type="GeneID" id="23113806"/>
<dbReference type="CDD" id="cd04301">
    <property type="entry name" value="NAT_SF"/>
    <property type="match status" value="1"/>
</dbReference>
<dbReference type="Gene3D" id="3.40.630.30">
    <property type="match status" value="1"/>
</dbReference>
<dbReference type="SUPFAM" id="SSF55729">
    <property type="entry name" value="Acyl-CoA N-acyltransferases (Nat)"/>
    <property type="match status" value="1"/>
</dbReference>
<dbReference type="RefSeq" id="WP_002575874.1">
    <property type="nucleotide sequence ID" value="NZ_BAABZS010000001.1"/>
</dbReference>
<evidence type="ECO:0000259" key="1">
    <source>
        <dbReference type="PROSITE" id="PS51186"/>
    </source>
</evidence>
<dbReference type="EMBL" id="CACRTF010000017">
    <property type="protein sequence ID" value="VYT49429.1"/>
    <property type="molecule type" value="Genomic_DNA"/>
</dbReference>
<feature type="domain" description="N-acetyltransferase" evidence="1">
    <location>
        <begin position="1"/>
        <end position="133"/>
    </location>
</feature>
<accession>A0A6N2X587</accession>
<gene>
    <name evidence="2" type="ORF">CBLFYP116_04454</name>
</gene>
<dbReference type="PROSITE" id="PS51186">
    <property type="entry name" value="GNAT"/>
    <property type="match status" value="1"/>
</dbReference>
<reference evidence="2" key="1">
    <citation type="submission" date="2019-11" db="EMBL/GenBank/DDBJ databases">
        <authorList>
            <person name="Feng L."/>
        </authorList>
    </citation>
    <scope>NUCLEOTIDE SEQUENCE</scope>
    <source>
        <strain evidence="2">CbolteaeLFYP116</strain>
    </source>
</reference>
<protein>
    <submittedName>
        <fullName evidence="2">Putative acetyltransferase</fullName>
    </submittedName>
</protein>
<dbReference type="InterPro" id="IPR016181">
    <property type="entry name" value="Acyl_CoA_acyltransferase"/>
</dbReference>
<dbReference type="PANTHER" id="PTHR43617">
    <property type="entry name" value="L-AMINO ACID N-ACETYLTRANSFERASE"/>
    <property type="match status" value="1"/>
</dbReference>
<organism evidence="2">
    <name type="scientific">Enterocloster bolteae</name>
    <dbReference type="NCBI Taxonomy" id="208479"/>
    <lineage>
        <taxon>Bacteria</taxon>
        <taxon>Bacillati</taxon>
        <taxon>Bacillota</taxon>
        <taxon>Clostridia</taxon>
        <taxon>Lachnospirales</taxon>
        <taxon>Lachnospiraceae</taxon>
        <taxon>Enterocloster</taxon>
    </lineage>
</organism>
<dbReference type="GO" id="GO:0016747">
    <property type="term" value="F:acyltransferase activity, transferring groups other than amino-acyl groups"/>
    <property type="evidence" value="ECO:0007669"/>
    <property type="project" value="InterPro"/>
</dbReference>
<dbReference type="InterPro" id="IPR000182">
    <property type="entry name" value="GNAT_dom"/>
</dbReference>
<name>A0A6N2X587_9FIRM</name>
<dbReference type="PANTHER" id="PTHR43617:SF38">
    <property type="entry name" value="N-ACETYLTRANSFERASE DOMAIN-CONTAINING PROTEIN"/>
    <property type="match status" value="1"/>
</dbReference>
<proteinExistence type="predicted"/>
<dbReference type="InterPro" id="IPR050276">
    <property type="entry name" value="MshD_Acetyltransferase"/>
</dbReference>
<sequence length="133" mass="15157">MPNEYLDSRTFMACYKSTLEHPQNTYVALVDETVAGFIWYSPDARDYTHRTGMSEINALYVLKKYQHLGIGKALMDKALSMLPHKTAVLYVLQGNTPAIIFYEHMGFKFTGNTFTQDTGFGNIVELEMMRAGR</sequence>
<dbReference type="Pfam" id="PF00583">
    <property type="entry name" value="Acetyltransf_1"/>
    <property type="match status" value="1"/>
</dbReference>
<evidence type="ECO:0000313" key="2">
    <source>
        <dbReference type="EMBL" id="VYT49429.1"/>
    </source>
</evidence>